<feature type="region of interest" description="Disordered" evidence="1">
    <location>
        <begin position="17"/>
        <end position="54"/>
    </location>
</feature>
<keyword evidence="3" id="KW-1185">Reference proteome</keyword>
<dbReference type="Proteomes" id="UP000828390">
    <property type="component" value="Unassembled WGS sequence"/>
</dbReference>
<dbReference type="EMBL" id="JAIWYP010000014">
    <property type="protein sequence ID" value="KAH3713771.1"/>
    <property type="molecule type" value="Genomic_DNA"/>
</dbReference>
<reference evidence="2" key="1">
    <citation type="journal article" date="2019" name="bioRxiv">
        <title>The Genome of the Zebra Mussel, Dreissena polymorpha: A Resource for Invasive Species Research.</title>
        <authorList>
            <person name="McCartney M.A."/>
            <person name="Auch B."/>
            <person name="Kono T."/>
            <person name="Mallez S."/>
            <person name="Zhang Y."/>
            <person name="Obille A."/>
            <person name="Becker A."/>
            <person name="Abrahante J.E."/>
            <person name="Garbe J."/>
            <person name="Badalamenti J.P."/>
            <person name="Herman A."/>
            <person name="Mangelson H."/>
            <person name="Liachko I."/>
            <person name="Sullivan S."/>
            <person name="Sone E.D."/>
            <person name="Koren S."/>
            <person name="Silverstein K.A.T."/>
            <person name="Beckman K.B."/>
            <person name="Gohl D.M."/>
        </authorList>
    </citation>
    <scope>NUCLEOTIDE SEQUENCE</scope>
    <source>
        <strain evidence="2">Duluth1</strain>
        <tissue evidence="2">Whole animal</tissue>
    </source>
</reference>
<dbReference type="AlphaFoldDB" id="A0A9D4HB88"/>
<organism evidence="2 3">
    <name type="scientific">Dreissena polymorpha</name>
    <name type="common">Zebra mussel</name>
    <name type="synonym">Mytilus polymorpha</name>
    <dbReference type="NCBI Taxonomy" id="45954"/>
    <lineage>
        <taxon>Eukaryota</taxon>
        <taxon>Metazoa</taxon>
        <taxon>Spiralia</taxon>
        <taxon>Lophotrochozoa</taxon>
        <taxon>Mollusca</taxon>
        <taxon>Bivalvia</taxon>
        <taxon>Autobranchia</taxon>
        <taxon>Heteroconchia</taxon>
        <taxon>Euheterodonta</taxon>
        <taxon>Imparidentia</taxon>
        <taxon>Neoheterodontei</taxon>
        <taxon>Myida</taxon>
        <taxon>Dreissenoidea</taxon>
        <taxon>Dreissenidae</taxon>
        <taxon>Dreissena</taxon>
    </lineage>
</organism>
<name>A0A9D4HB88_DREPO</name>
<reference evidence="2" key="2">
    <citation type="submission" date="2020-11" db="EMBL/GenBank/DDBJ databases">
        <authorList>
            <person name="McCartney M.A."/>
            <person name="Auch B."/>
            <person name="Kono T."/>
            <person name="Mallez S."/>
            <person name="Becker A."/>
            <person name="Gohl D.M."/>
            <person name="Silverstein K.A.T."/>
            <person name="Koren S."/>
            <person name="Bechman K.B."/>
            <person name="Herman A."/>
            <person name="Abrahante J.E."/>
            <person name="Garbe J."/>
        </authorList>
    </citation>
    <scope>NUCLEOTIDE SEQUENCE</scope>
    <source>
        <strain evidence="2">Duluth1</strain>
        <tissue evidence="2">Whole animal</tissue>
    </source>
</reference>
<sequence>MDKLKFKVGHVDGLDDSPIQRIDTPADTFDHVDGTNPSNHSQVLDKYLDMDQDE</sequence>
<gene>
    <name evidence="2" type="ORF">DPMN_073573</name>
</gene>
<proteinExistence type="predicted"/>
<evidence type="ECO:0000256" key="1">
    <source>
        <dbReference type="SAM" id="MobiDB-lite"/>
    </source>
</evidence>
<comment type="caution">
    <text evidence="2">The sequence shown here is derived from an EMBL/GenBank/DDBJ whole genome shotgun (WGS) entry which is preliminary data.</text>
</comment>
<evidence type="ECO:0000313" key="3">
    <source>
        <dbReference type="Proteomes" id="UP000828390"/>
    </source>
</evidence>
<accession>A0A9D4HB88</accession>
<protein>
    <submittedName>
        <fullName evidence="2">Uncharacterized protein</fullName>
    </submittedName>
</protein>
<evidence type="ECO:0000313" key="2">
    <source>
        <dbReference type="EMBL" id="KAH3713771.1"/>
    </source>
</evidence>